<dbReference type="PANTHER" id="PTHR43682:SF1">
    <property type="entry name" value="LACTATE UTILIZATION PROTEIN C"/>
    <property type="match status" value="1"/>
</dbReference>
<protein>
    <submittedName>
        <fullName evidence="2">Lactate utilization protein C</fullName>
    </submittedName>
</protein>
<reference evidence="2 3" key="1">
    <citation type="submission" date="2017-12" db="EMBL/GenBank/DDBJ databases">
        <title>Genomes of bacteria within cyanobacterial aggregates.</title>
        <authorList>
            <person name="Cai H."/>
        </authorList>
    </citation>
    <scope>NUCLEOTIDE SEQUENCE [LARGE SCALE GENOMIC DNA]</scope>
    <source>
        <strain evidence="2 3">TH16</strain>
        <plasmid evidence="2 3">unnamed1</plasmid>
    </source>
</reference>
<name>A0A2K9NKA4_9PROT</name>
<evidence type="ECO:0000259" key="1">
    <source>
        <dbReference type="Pfam" id="PF02589"/>
    </source>
</evidence>
<sequence length="204" mass="21336">MMNGRDLILSRVRAAIAGSPPPVTPTPAINRVWEGDREAMVERFLDRLRDYNVGVTRTSGTVAPALAGILAGRGIDRLAVPTDLPAEWRPDGVALVPDDNLPHGALNAIPGALTGAALAIAETGSIVLDGGAAQGRRALTLLPDYHLCVVRAEQLVGLVPEAIAALVPNRPITFCSGPSATADIELDRVVGVHGPRRLDVLFVG</sequence>
<dbReference type="SUPFAM" id="SSF100950">
    <property type="entry name" value="NagB/RpiA/CoA transferase-like"/>
    <property type="match status" value="1"/>
</dbReference>
<dbReference type="Gene3D" id="3.40.50.10420">
    <property type="entry name" value="NagB/RpiA/CoA transferase-like"/>
    <property type="match status" value="1"/>
</dbReference>
<dbReference type="Proteomes" id="UP000234752">
    <property type="component" value="Plasmid unnamed1"/>
</dbReference>
<dbReference type="InterPro" id="IPR024185">
    <property type="entry name" value="FTHF_cligase-like_sf"/>
</dbReference>
<dbReference type="InterPro" id="IPR037171">
    <property type="entry name" value="NagB/RpiA_transferase-like"/>
</dbReference>
<proteinExistence type="predicted"/>
<dbReference type="KEGG" id="ncb:C0V82_24335"/>
<gene>
    <name evidence="2" type="ORF">C0V82_24335</name>
</gene>
<geneLocation type="plasmid" evidence="2 3">
    <name>unnamed1</name>
</geneLocation>
<dbReference type="AlphaFoldDB" id="A0A2K9NKA4"/>
<dbReference type="PANTHER" id="PTHR43682">
    <property type="entry name" value="LACTATE UTILIZATION PROTEIN C"/>
    <property type="match status" value="1"/>
</dbReference>
<organism evidence="2 3">
    <name type="scientific">Niveispirillum cyanobacteriorum</name>
    <dbReference type="NCBI Taxonomy" id="1612173"/>
    <lineage>
        <taxon>Bacteria</taxon>
        <taxon>Pseudomonadati</taxon>
        <taxon>Pseudomonadota</taxon>
        <taxon>Alphaproteobacteria</taxon>
        <taxon>Rhodospirillales</taxon>
        <taxon>Azospirillaceae</taxon>
        <taxon>Niveispirillum</taxon>
    </lineage>
</organism>
<accession>A0A2K9NKA4</accession>
<keyword evidence="3" id="KW-1185">Reference proteome</keyword>
<keyword evidence="2" id="KW-0614">Plasmid</keyword>
<dbReference type="OrthoDB" id="9794157at2"/>
<dbReference type="InterPro" id="IPR003741">
    <property type="entry name" value="LUD_dom"/>
</dbReference>
<evidence type="ECO:0000313" key="3">
    <source>
        <dbReference type="Proteomes" id="UP000234752"/>
    </source>
</evidence>
<dbReference type="EMBL" id="CP025613">
    <property type="protein sequence ID" value="AUN33481.1"/>
    <property type="molecule type" value="Genomic_DNA"/>
</dbReference>
<dbReference type="Pfam" id="PF02589">
    <property type="entry name" value="LUD_dom"/>
    <property type="match status" value="1"/>
</dbReference>
<evidence type="ECO:0000313" key="2">
    <source>
        <dbReference type="EMBL" id="AUN33481.1"/>
    </source>
</evidence>
<feature type="domain" description="LUD" evidence="1">
    <location>
        <begin position="112"/>
        <end position="203"/>
    </location>
</feature>